<dbReference type="SMART" id="SM00360">
    <property type="entry name" value="RRM"/>
    <property type="match status" value="2"/>
</dbReference>
<dbReference type="GeneTree" id="ENSGT00940000159225"/>
<dbReference type="GO" id="GO:0005829">
    <property type="term" value="C:cytosol"/>
    <property type="evidence" value="ECO:0007669"/>
    <property type="project" value="Ensembl"/>
</dbReference>
<dbReference type="Proteomes" id="UP000694392">
    <property type="component" value="Unplaced"/>
</dbReference>
<keyword evidence="1 2" id="KW-0694">RNA-binding</keyword>
<dbReference type="SUPFAM" id="SSF54928">
    <property type="entry name" value="RNA-binding domain, RBD"/>
    <property type="match status" value="1"/>
</dbReference>
<reference evidence="4" key="1">
    <citation type="submission" date="2025-08" db="UniProtKB">
        <authorList>
            <consortium name="Ensembl"/>
        </authorList>
    </citation>
    <scope>IDENTIFICATION</scope>
</reference>
<dbReference type="CDD" id="cd20313">
    <property type="entry name" value="DSRM_DND1"/>
    <property type="match status" value="1"/>
</dbReference>
<dbReference type="InterPro" id="IPR044448">
    <property type="entry name" value="DND1_DSRM"/>
</dbReference>
<evidence type="ECO:0000256" key="1">
    <source>
        <dbReference type="ARBA" id="ARBA00022884"/>
    </source>
</evidence>
<name>A0A8D0FZE9_SPHPU</name>
<evidence type="ECO:0000259" key="3">
    <source>
        <dbReference type="PROSITE" id="PS50102"/>
    </source>
</evidence>
<dbReference type="InterPro" id="IPR012677">
    <property type="entry name" value="Nucleotide-bd_a/b_plait_sf"/>
</dbReference>
<accession>A0A8D0FZE9</accession>
<dbReference type="InterPro" id="IPR000504">
    <property type="entry name" value="RRM_dom"/>
</dbReference>
<evidence type="ECO:0000256" key="2">
    <source>
        <dbReference type="PROSITE-ProRule" id="PRU00176"/>
    </source>
</evidence>
<dbReference type="Pfam" id="PF00076">
    <property type="entry name" value="RRM_1"/>
    <property type="match status" value="1"/>
</dbReference>
<feature type="domain" description="RRM" evidence="3">
    <location>
        <begin position="78"/>
        <end position="156"/>
    </location>
</feature>
<reference evidence="4" key="2">
    <citation type="submission" date="2025-09" db="UniProtKB">
        <authorList>
            <consortium name="Ensembl"/>
        </authorList>
    </citation>
    <scope>IDENTIFICATION</scope>
</reference>
<dbReference type="GO" id="GO:0003730">
    <property type="term" value="F:mRNA 3'-UTR binding"/>
    <property type="evidence" value="ECO:0007669"/>
    <property type="project" value="Ensembl"/>
</dbReference>
<evidence type="ECO:0000313" key="5">
    <source>
        <dbReference type="Proteomes" id="UP000694392"/>
    </source>
</evidence>
<proteinExistence type="predicted"/>
<dbReference type="GO" id="GO:0060965">
    <property type="term" value="P:negative regulation of miRNA-mediated gene silencing"/>
    <property type="evidence" value="ECO:0007669"/>
    <property type="project" value="Ensembl"/>
</dbReference>
<organism evidence="4 5">
    <name type="scientific">Sphenodon punctatus</name>
    <name type="common">Tuatara</name>
    <name type="synonym">Hatteria punctata</name>
    <dbReference type="NCBI Taxonomy" id="8508"/>
    <lineage>
        <taxon>Eukaryota</taxon>
        <taxon>Metazoa</taxon>
        <taxon>Chordata</taxon>
        <taxon>Craniata</taxon>
        <taxon>Vertebrata</taxon>
        <taxon>Euteleostomi</taxon>
        <taxon>Lepidosauria</taxon>
        <taxon>Sphenodontia</taxon>
        <taxon>Sphenodontidae</taxon>
        <taxon>Sphenodon</taxon>
    </lineage>
</organism>
<protein>
    <submittedName>
        <fullName evidence="4">DND microRNA-mediated repression inhibitor 1</fullName>
    </submittedName>
</protein>
<dbReference type="GO" id="GO:0061158">
    <property type="term" value="P:3'-UTR-mediated mRNA destabilization"/>
    <property type="evidence" value="ECO:0007669"/>
    <property type="project" value="Ensembl"/>
</dbReference>
<evidence type="ECO:0000313" key="4">
    <source>
        <dbReference type="Ensembl" id="ENSSPUP00000000334.1"/>
    </source>
</evidence>
<dbReference type="GO" id="GO:0007281">
    <property type="term" value="P:germ cell development"/>
    <property type="evidence" value="ECO:0007669"/>
    <property type="project" value="Ensembl"/>
</dbReference>
<dbReference type="InterPro" id="IPR034414">
    <property type="entry name" value="DND1_RRM1"/>
</dbReference>
<dbReference type="Gene3D" id="3.30.70.330">
    <property type="match status" value="2"/>
</dbReference>
<dbReference type="Pfam" id="PF14709">
    <property type="entry name" value="DND1_DSRM"/>
    <property type="match status" value="1"/>
</dbReference>
<dbReference type="AlphaFoldDB" id="A0A8D0FZE9"/>
<gene>
    <name evidence="4" type="primary">DND1</name>
</gene>
<dbReference type="PANTHER" id="PTHR21245">
    <property type="entry name" value="HETEROGENEOUS NUCLEAR RIBONUCLEOPROTEIN"/>
    <property type="match status" value="1"/>
</dbReference>
<dbReference type="Ensembl" id="ENSSPUT00000000362.1">
    <property type="protein sequence ID" value="ENSSPUP00000000334.1"/>
    <property type="gene ID" value="ENSSPUG00000000311.1"/>
</dbReference>
<dbReference type="PROSITE" id="PS50102">
    <property type="entry name" value="RRM"/>
    <property type="match status" value="1"/>
</dbReference>
<dbReference type="GO" id="GO:0005925">
    <property type="term" value="C:focal adhesion"/>
    <property type="evidence" value="ECO:0007669"/>
    <property type="project" value="Ensembl"/>
</dbReference>
<sequence>MLPPSPAECLPPLPRSGSTAGAAKRAVTQIWSDAVNQMNKAALLAWMKETGTQLVQVNGQRKYGGPPPGWVGDPPSGSEVFIAKLPQDIYEDKLIPLFEGVGRLYEFRLMMTFSGLNRGFAYAKYTNLRSAQAAIAALNNFEVQAGCHILVCRSTEKCELSIRGLAFSVTQDQLLAMLQELTTGVQSVFLHRSTYKKPGQLAVVKYSSHRAAAMAKKALVEGSLCLCGDQIEVDWLKPETKQMLRNSSEQASPETWLPTRSASRVPCEPVKTCPWSQAPCSVLDYLNELCKKQQLGAPVFLTKCVQGNPEGWQRFWYQVVIPGYQSPFSGFIWIKPDKSDLDGHEKAKNAVALQLLQVLGKSLQSCKATYKVASAYVKSYCVSIFHASLATSCEEWH</sequence>
<dbReference type="GO" id="GO:0005654">
    <property type="term" value="C:nucleoplasm"/>
    <property type="evidence" value="ECO:0007669"/>
    <property type="project" value="Ensembl"/>
</dbReference>
<dbReference type="CDD" id="cd12487">
    <property type="entry name" value="RRM1_DND1"/>
    <property type="match status" value="1"/>
</dbReference>
<keyword evidence="5" id="KW-1185">Reference proteome</keyword>
<dbReference type="InterPro" id="IPR035979">
    <property type="entry name" value="RBD_domain_sf"/>
</dbReference>